<keyword evidence="5" id="KW-1185">Reference proteome</keyword>
<dbReference type="CDD" id="cd09294">
    <property type="entry name" value="SmpB"/>
    <property type="match status" value="1"/>
</dbReference>
<dbReference type="Gene3D" id="2.40.280.10">
    <property type="match status" value="1"/>
</dbReference>
<sequence>MSINNKAAYHEYFIEQTYTAGLVLSGTEVKSLRAGKASFNDAYCLFHKGELYVKSLHISEYKMGTIYNHLPTQERKLLLTRKELKKLENKIKEKGYTIVPLKIFFSKEGWAKIEIGLGKGKKLHDKRETIKQRDNDRELQRFVR</sequence>
<evidence type="ECO:0000256" key="1">
    <source>
        <dbReference type="ARBA" id="ARBA00022490"/>
    </source>
</evidence>
<evidence type="ECO:0000256" key="2">
    <source>
        <dbReference type="ARBA" id="ARBA00022884"/>
    </source>
</evidence>
<organism evidence="4 5">
    <name type="scientific">Polluticaenibacter yanchengensis</name>
    <dbReference type="NCBI Taxonomy" id="3014562"/>
    <lineage>
        <taxon>Bacteria</taxon>
        <taxon>Pseudomonadati</taxon>
        <taxon>Bacteroidota</taxon>
        <taxon>Chitinophagia</taxon>
        <taxon>Chitinophagales</taxon>
        <taxon>Chitinophagaceae</taxon>
        <taxon>Polluticaenibacter</taxon>
    </lineage>
</organism>
<evidence type="ECO:0000313" key="5">
    <source>
        <dbReference type="Proteomes" id="UP001210231"/>
    </source>
</evidence>
<keyword evidence="2 3" id="KW-0694">RNA-binding</keyword>
<dbReference type="InterPro" id="IPR020081">
    <property type="entry name" value="SsrA-bd_prot_CS"/>
</dbReference>
<comment type="subcellular location">
    <subcellularLocation>
        <location evidence="3">Cytoplasm</location>
    </subcellularLocation>
    <text evidence="3">The tmRNA-SmpB complex associates with stalled 70S ribosomes.</text>
</comment>
<comment type="caution">
    <text evidence="4">The sequence shown here is derived from an EMBL/GenBank/DDBJ whole genome shotgun (WGS) entry which is preliminary data.</text>
</comment>
<accession>A0ABT4UNT2</accession>
<dbReference type="Proteomes" id="UP001210231">
    <property type="component" value="Unassembled WGS sequence"/>
</dbReference>
<dbReference type="EMBL" id="JAQGEF010000032">
    <property type="protein sequence ID" value="MDA3616507.1"/>
    <property type="molecule type" value="Genomic_DNA"/>
</dbReference>
<proteinExistence type="inferred from homology"/>
<dbReference type="RefSeq" id="WP_407032837.1">
    <property type="nucleotide sequence ID" value="NZ_JAQGEF010000032.1"/>
</dbReference>
<dbReference type="PANTHER" id="PTHR30308">
    <property type="entry name" value="TMRNA-BINDING COMPONENT OF TRANS-TRANSLATION TAGGING COMPLEX"/>
    <property type="match status" value="1"/>
</dbReference>
<protein>
    <recommendedName>
        <fullName evidence="3">SsrA-binding protein</fullName>
    </recommendedName>
    <alternativeName>
        <fullName evidence="3">Small protein B</fullName>
    </alternativeName>
</protein>
<dbReference type="HAMAP" id="MF_00023">
    <property type="entry name" value="SmpB"/>
    <property type="match status" value="1"/>
</dbReference>
<gene>
    <name evidence="3 4" type="primary">smpB</name>
    <name evidence="4" type="ORF">O3P16_16975</name>
</gene>
<dbReference type="InterPro" id="IPR023620">
    <property type="entry name" value="SmpB"/>
</dbReference>
<keyword evidence="1 3" id="KW-0963">Cytoplasm</keyword>
<dbReference type="Pfam" id="PF01668">
    <property type="entry name" value="SmpB"/>
    <property type="match status" value="1"/>
</dbReference>
<reference evidence="4 5" key="1">
    <citation type="submission" date="2022-12" db="EMBL/GenBank/DDBJ databases">
        <title>Chitinophagaceae gen. sp. nov., a new member of the family Chitinophagaceae, isolated from soil in a chemical factory.</title>
        <authorList>
            <person name="Ke Z."/>
        </authorList>
    </citation>
    <scope>NUCLEOTIDE SEQUENCE [LARGE SCALE GENOMIC DNA]</scope>
    <source>
        <strain evidence="4 5">LY-5</strain>
    </source>
</reference>
<dbReference type="InterPro" id="IPR000037">
    <property type="entry name" value="SsrA-bd_prot"/>
</dbReference>
<dbReference type="PROSITE" id="PS01317">
    <property type="entry name" value="SSRP"/>
    <property type="match status" value="1"/>
</dbReference>
<comment type="similarity">
    <text evidence="3">Belongs to the SmpB family.</text>
</comment>
<evidence type="ECO:0000256" key="3">
    <source>
        <dbReference type="HAMAP-Rule" id="MF_00023"/>
    </source>
</evidence>
<dbReference type="SUPFAM" id="SSF74982">
    <property type="entry name" value="Small protein B (SmpB)"/>
    <property type="match status" value="1"/>
</dbReference>
<dbReference type="NCBIfam" id="TIGR00086">
    <property type="entry name" value="smpB"/>
    <property type="match status" value="1"/>
</dbReference>
<dbReference type="PANTHER" id="PTHR30308:SF2">
    <property type="entry name" value="SSRA-BINDING PROTEIN"/>
    <property type="match status" value="1"/>
</dbReference>
<name>A0ABT4UNT2_9BACT</name>
<evidence type="ECO:0000313" key="4">
    <source>
        <dbReference type="EMBL" id="MDA3616507.1"/>
    </source>
</evidence>
<comment type="function">
    <text evidence="3">Required for rescue of stalled ribosomes mediated by trans-translation. Binds to transfer-messenger RNA (tmRNA), required for stable association of tmRNA with ribosomes. tmRNA and SmpB together mimic tRNA shape, replacing the anticodon stem-loop with SmpB. tmRNA is encoded by the ssrA gene; the 2 termini fold to resemble tRNA(Ala) and it encodes a 'tag peptide', a short internal open reading frame. During trans-translation Ala-aminoacylated tmRNA acts like a tRNA, entering the A-site of stalled ribosomes, displacing the stalled mRNA. The ribosome then switches to translate the ORF on the tmRNA; the nascent peptide is terminated with the 'tag peptide' encoded by the tmRNA and targeted for degradation. The ribosome is freed to recommence translation, which seems to be the essential function of trans-translation.</text>
</comment>
<dbReference type="NCBIfam" id="NF003843">
    <property type="entry name" value="PRK05422.1"/>
    <property type="match status" value="1"/>
</dbReference>